<evidence type="ECO:0000256" key="3">
    <source>
        <dbReference type="ARBA" id="ARBA00022692"/>
    </source>
</evidence>
<dbReference type="InterPro" id="IPR050833">
    <property type="entry name" value="Poly_Biosynth_Transport"/>
</dbReference>
<feature type="transmembrane region" description="Helical" evidence="6">
    <location>
        <begin position="264"/>
        <end position="283"/>
    </location>
</feature>
<dbReference type="CDD" id="cd13128">
    <property type="entry name" value="MATE_Wzx_like"/>
    <property type="match status" value="1"/>
</dbReference>
<evidence type="ECO:0000313" key="8">
    <source>
        <dbReference type="Proteomes" id="UP000704529"/>
    </source>
</evidence>
<dbReference type="Proteomes" id="UP000704529">
    <property type="component" value="Unassembled WGS sequence"/>
</dbReference>
<evidence type="ECO:0000313" key="7">
    <source>
        <dbReference type="EMBL" id="MBN3556988.1"/>
    </source>
</evidence>
<feature type="transmembrane region" description="Helical" evidence="6">
    <location>
        <begin position="373"/>
        <end position="392"/>
    </location>
</feature>
<evidence type="ECO:0000256" key="2">
    <source>
        <dbReference type="ARBA" id="ARBA00022475"/>
    </source>
</evidence>
<feature type="transmembrane region" description="Helical" evidence="6">
    <location>
        <begin position="154"/>
        <end position="174"/>
    </location>
</feature>
<feature type="transmembrane region" description="Helical" evidence="6">
    <location>
        <begin position="122"/>
        <end position="142"/>
    </location>
</feature>
<evidence type="ECO:0000256" key="5">
    <source>
        <dbReference type="ARBA" id="ARBA00023136"/>
    </source>
</evidence>
<evidence type="ECO:0000256" key="4">
    <source>
        <dbReference type="ARBA" id="ARBA00022989"/>
    </source>
</evidence>
<feature type="transmembrane region" description="Helical" evidence="6">
    <location>
        <begin position="37"/>
        <end position="58"/>
    </location>
</feature>
<dbReference type="Pfam" id="PF01943">
    <property type="entry name" value="Polysacc_synt"/>
    <property type="match status" value="1"/>
</dbReference>
<keyword evidence="2" id="KW-1003">Cell membrane</keyword>
<dbReference type="EMBL" id="JAFHKU010000096">
    <property type="protein sequence ID" value="MBN3556988.1"/>
    <property type="molecule type" value="Genomic_DNA"/>
</dbReference>
<feature type="transmembrane region" description="Helical" evidence="6">
    <location>
        <begin position="304"/>
        <end position="329"/>
    </location>
</feature>
<dbReference type="AlphaFoldDB" id="A0AA40ZZ19"/>
<organism evidence="7 8">
    <name type="scientific">Sphingomonas yabuuchiae</name>
    <dbReference type="NCBI Taxonomy" id="172044"/>
    <lineage>
        <taxon>Bacteria</taxon>
        <taxon>Pseudomonadati</taxon>
        <taxon>Pseudomonadota</taxon>
        <taxon>Alphaproteobacteria</taxon>
        <taxon>Sphingomonadales</taxon>
        <taxon>Sphingomonadaceae</taxon>
        <taxon>Sphingomonas</taxon>
    </lineage>
</organism>
<evidence type="ECO:0000256" key="6">
    <source>
        <dbReference type="SAM" id="Phobius"/>
    </source>
</evidence>
<gene>
    <name evidence="7" type="ORF">JYA60_01905</name>
</gene>
<keyword evidence="3 6" id="KW-0812">Transmembrane</keyword>
<protein>
    <submittedName>
        <fullName evidence="7">Flippase</fullName>
    </submittedName>
</protein>
<feature type="transmembrane region" description="Helical" evidence="6">
    <location>
        <begin position="79"/>
        <end position="102"/>
    </location>
</feature>
<name>A0AA40ZZ19_9SPHN</name>
<keyword evidence="5 6" id="KW-0472">Membrane</keyword>
<evidence type="ECO:0000256" key="1">
    <source>
        <dbReference type="ARBA" id="ARBA00004651"/>
    </source>
</evidence>
<dbReference type="PANTHER" id="PTHR30250">
    <property type="entry name" value="PST FAMILY PREDICTED COLANIC ACID TRANSPORTER"/>
    <property type="match status" value="1"/>
</dbReference>
<feature type="transmembrane region" description="Helical" evidence="6">
    <location>
        <begin position="180"/>
        <end position="201"/>
    </location>
</feature>
<accession>A0AA40ZZ19</accession>
<comment type="caution">
    <text evidence="7">The sequence shown here is derived from an EMBL/GenBank/DDBJ whole genome shotgun (WGS) entry which is preliminary data.</text>
</comment>
<dbReference type="PANTHER" id="PTHR30250:SF26">
    <property type="entry name" value="PSMA PROTEIN"/>
    <property type="match status" value="1"/>
</dbReference>
<comment type="subcellular location">
    <subcellularLocation>
        <location evidence="1">Cell membrane</location>
        <topology evidence="1">Multi-pass membrane protein</topology>
    </subcellularLocation>
</comment>
<feature type="transmembrane region" description="Helical" evidence="6">
    <location>
        <begin position="221"/>
        <end position="238"/>
    </location>
</feature>
<keyword evidence="4 6" id="KW-1133">Transmembrane helix</keyword>
<sequence length="448" mass="47747">MMVLRNSVYNLLGLGLPLVVAVIAIPALIHSLGAEQFGILTIIWAVVSYFGLFDLGLGRVVTQQIAIAIAEDDSDRLKIVVGTSSVLMASLGIVGAIAMAVSAPLLAHEFTKTADPAAVTRAFYWMAAAMPAIVLTSGYRGMLEATGRFGLVNAIRFPMGVFTYAGPLAVVWAGHGGLEAISAVLCVGRIVACVLQAFYALRSLPAKVGTGRFERSMIQPMLSMGGWMSISNIVGPLMNYTDRFLLGFVASAQAVAYYATPQEMVLRIGIIPTAVAAVLFPLFTSQSNSAGASVMRANLRRYSLVILALLLPFTVLLALFAQPLLALWISPVFADNATVPLQIMSVAALCSGLAQIPFTMLQGRARADLTAKLHLVELPLYIGLLYILVLHYGPVGAALAWLARIGADMLALYWLCLRNLRAAESMNGDIASDRLPSDAADAEYRVTP</sequence>
<feature type="transmembrane region" description="Helical" evidence="6">
    <location>
        <begin position="341"/>
        <end position="361"/>
    </location>
</feature>
<feature type="transmembrane region" description="Helical" evidence="6">
    <location>
        <begin position="12"/>
        <end position="31"/>
    </location>
</feature>
<dbReference type="InterPro" id="IPR002797">
    <property type="entry name" value="Polysacc_synth"/>
</dbReference>
<reference evidence="7" key="1">
    <citation type="submission" date="2021-01" db="EMBL/GenBank/DDBJ databases">
        <title>Genome Sequencing of Type Strains.</title>
        <authorList>
            <person name="Lemaire J.F."/>
            <person name="Inderbitzin P."/>
            <person name="Collins S.B."/>
            <person name="Wespe N."/>
            <person name="Knight-Connoni V."/>
        </authorList>
    </citation>
    <scope>NUCLEOTIDE SEQUENCE</scope>
    <source>
        <strain evidence="7">DSM 14562</strain>
    </source>
</reference>
<dbReference type="GO" id="GO:0005886">
    <property type="term" value="C:plasma membrane"/>
    <property type="evidence" value="ECO:0007669"/>
    <property type="project" value="UniProtKB-SubCell"/>
</dbReference>
<proteinExistence type="predicted"/>
<dbReference type="RefSeq" id="WP_184106688.1">
    <property type="nucleotide sequence ID" value="NZ_JACHNX010000028.1"/>
</dbReference>
<feature type="transmembrane region" description="Helical" evidence="6">
    <location>
        <begin position="398"/>
        <end position="417"/>
    </location>
</feature>